<feature type="transmembrane region" description="Helical" evidence="1">
    <location>
        <begin position="72"/>
        <end position="92"/>
    </location>
</feature>
<feature type="transmembrane region" description="Helical" evidence="1">
    <location>
        <begin position="42"/>
        <end position="60"/>
    </location>
</feature>
<organism evidence="2 3">
    <name type="scientific">Candidatus Roizmanbacteria bacterium RIFCSPLOWO2_01_FULL_41_22</name>
    <dbReference type="NCBI Taxonomy" id="1802067"/>
    <lineage>
        <taxon>Bacteria</taxon>
        <taxon>Candidatus Roizmaniibacteriota</taxon>
    </lineage>
</organism>
<evidence type="ECO:0000313" key="2">
    <source>
        <dbReference type="EMBL" id="OGK52645.1"/>
    </source>
</evidence>
<feature type="transmembrane region" description="Helical" evidence="1">
    <location>
        <begin position="16"/>
        <end position="36"/>
    </location>
</feature>
<proteinExistence type="predicted"/>
<accession>A0A1F7JAL9</accession>
<keyword evidence="1" id="KW-1133">Transmembrane helix</keyword>
<gene>
    <name evidence="2" type="ORF">A2966_02265</name>
</gene>
<keyword evidence="1" id="KW-0472">Membrane</keyword>
<protein>
    <submittedName>
        <fullName evidence="2">Uncharacterized protein</fullName>
    </submittedName>
</protein>
<sequence length="93" mass="11172">MNHLFQALKKELRKHAFDYLLFMTGGIFFLLALNLFKGERLLEFLILLSFVSFYIIWGMYHHIIENTVHLKTMLEYVFIGFLILFLIKFLIIP</sequence>
<reference evidence="2 3" key="1">
    <citation type="journal article" date="2016" name="Nat. Commun.">
        <title>Thousands of microbial genomes shed light on interconnected biogeochemical processes in an aquifer system.</title>
        <authorList>
            <person name="Anantharaman K."/>
            <person name="Brown C.T."/>
            <person name="Hug L.A."/>
            <person name="Sharon I."/>
            <person name="Castelle C.J."/>
            <person name="Probst A.J."/>
            <person name="Thomas B.C."/>
            <person name="Singh A."/>
            <person name="Wilkins M.J."/>
            <person name="Karaoz U."/>
            <person name="Brodie E.L."/>
            <person name="Williams K.H."/>
            <person name="Hubbard S.S."/>
            <person name="Banfield J.F."/>
        </authorList>
    </citation>
    <scope>NUCLEOTIDE SEQUENCE [LARGE SCALE GENOMIC DNA]</scope>
</reference>
<name>A0A1F7JAL9_9BACT</name>
<comment type="caution">
    <text evidence="2">The sequence shown here is derived from an EMBL/GenBank/DDBJ whole genome shotgun (WGS) entry which is preliminary data.</text>
</comment>
<evidence type="ECO:0000256" key="1">
    <source>
        <dbReference type="SAM" id="Phobius"/>
    </source>
</evidence>
<evidence type="ECO:0000313" key="3">
    <source>
        <dbReference type="Proteomes" id="UP000176480"/>
    </source>
</evidence>
<dbReference type="STRING" id="1802067.A2966_02265"/>
<keyword evidence="1" id="KW-0812">Transmembrane</keyword>
<dbReference type="AlphaFoldDB" id="A0A1F7JAL9"/>
<dbReference type="EMBL" id="MGAR01000004">
    <property type="protein sequence ID" value="OGK52645.1"/>
    <property type="molecule type" value="Genomic_DNA"/>
</dbReference>
<dbReference type="Proteomes" id="UP000176480">
    <property type="component" value="Unassembled WGS sequence"/>
</dbReference>